<dbReference type="AlphaFoldDB" id="A0A4Y7TND3"/>
<feature type="region of interest" description="Disordered" evidence="1">
    <location>
        <begin position="514"/>
        <end position="533"/>
    </location>
</feature>
<evidence type="ECO:0000313" key="2">
    <source>
        <dbReference type="EMBL" id="TEB35049.1"/>
    </source>
</evidence>
<comment type="caution">
    <text evidence="2">The sequence shown here is derived from an EMBL/GenBank/DDBJ whole genome shotgun (WGS) entry which is preliminary data.</text>
</comment>
<sequence length="533" mass="62084">MPQPIMTSILQLVEPLYHGFDEDLLAAPGPRVPAPELYSIQIMHSDNGGPEKFVGLDDTEFILPPQAGNPRQHVMNSGEVWVYGVFSIENVHWLSEKGANLLEKKIREKDDEGRPASNYRSRVTLGELLAKLEAAGYERRPSIVVRFKKRSQVRWPDERQERFLVESDGRRSYVLRTLHVEAYRRSENWFHRQQMIRLLKQLVRDANPQQPIEGRTPKWFMDQYHIQIRPMDLRRRIIFHRGQGEDSDNNIGLDGSLAHDRFLRRLEAGDLISRFGEQCEWLLANQISSSSSQVQVFNVKEWVDFCRYVQRSRISYWRESRQRWGMPANVNSPYDLVFDDDEFGMERFGGTKEVWKKNLENNLKRKPKAKEPEPSLLFSPPPVAKRWIPPPEPAIYDPDFSEPSTPGETDSEDDDPCPPHTISYMSLQDPMMPRNRLRWDCPHRDPPCPFSIDMLKLYTKLGIDPVAYASQSKVRDGYRKEFRKTVTEHELNVHIPVAIVVGEDGDIHLRAKEEQSRLRRSGRKKPRVKVEGQ</sequence>
<feature type="compositionally biased region" description="Basic residues" evidence="1">
    <location>
        <begin position="518"/>
        <end position="527"/>
    </location>
</feature>
<evidence type="ECO:0000256" key="1">
    <source>
        <dbReference type="SAM" id="MobiDB-lite"/>
    </source>
</evidence>
<reference evidence="2 3" key="1">
    <citation type="journal article" date="2019" name="Nat. Ecol. Evol.">
        <title>Megaphylogeny resolves global patterns of mushroom evolution.</title>
        <authorList>
            <person name="Varga T."/>
            <person name="Krizsan K."/>
            <person name="Foldi C."/>
            <person name="Dima B."/>
            <person name="Sanchez-Garcia M."/>
            <person name="Sanchez-Ramirez S."/>
            <person name="Szollosi G.J."/>
            <person name="Szarkandi J.G."/>
            <person name="Papp V."/>
            <person name="Albert L."/>
            <person name="Andreopoulos W."/>
            <person name="Angelini C."/>
            <person name="Antonin V."/>
            <person name="Barry K.W."/>
            <person name="Bougher N.L."/>
            <person name="Buchanan P."/>
            <person name="Buyck B."/>
            <person name="Bense V."/>
            <person name="Catcheside P."/>
            <person name="Chovatia M."/>
            <person name="Cooper J."/>
            <person name="Damon W."/>
            <person name="Desjardin D."/>
            <person name="Finy P."/>
            <person name="Geml J."/>
            <person name="Haridas S."/>
            <person name="Hughes K."/>
            <person name="Justo A."/>
            <person name="Karasinski D."/>
            <person name="Kautmanova I."/>
            <person name="Kiss B."/>
            <person name="Kocsube S."/>
            <person name="Kotiranta H."/>
            <person name="LaButti K.M."/>
            <person name="Lechner B.E."/>
            <person name="Liimatainen K."/>
            <person name="Lipzen A."/>
            <person name="Lukacs Z."/>
            <person name="Mihaltcheva S."/>
            <person name="Morgado L.N."/>
            <person name="Niskanen T."/>
            <person name="Noordeloos M.E."/>
            <person name="Ohm R.A."/>
            <person name="Ortiz-Santana B."/>
            <person name="Ovrebo C."/>
            <person name="Racz N."/>
            <person name="Riley R."/>
            <person name="Savchenko A."/>
            <person name="Shiryaev A."/>
            <person name="Soop K."/>
            <person name="Spirin V."/>
            <person name="Szebenyi C."/>
            <person name="Tomsovsky M."/>
            <person name="Tulloss R.E."/>
            <person name="Uehling J."/>
            <person name="Grigoriev I.V."/>
            <person name="Vagvolgyi C."/>
            <person name="Papp T."/>
            <person name="Martin F.M."/>
            <person name="Miettinen O."/>
            <person name="Hibbett D.S."/>
            <person name="Nagy L.G."/>
        </authorList>
    </citation>
    <scope>NUCLEOTIDE SEQUENCE [LARGE SCALE GENOMIC DNA]</scope>
    <source>
        <strain evidence="2 3">FP101781</strain>
    </source>
</reference>
<keyword evidence="3" id="KW-1185">Reference proteome</keyword>
<dbReference type="EMBL" id="QPFP01000008">
    <property type="protein sequence ID" value="TEB35049.1"/>
    <property type="molecule type" value="Genomic_DNA"/>
</dbReference>
<name>A0A4Y7TND3_COPMI</name>
<feature type="region of interest" description="Disordered" evidence="1">
    <location>
        <begin position="394"/>
        <end position="426"/>
    </location>
</feature>
<dbReference type="Proteomes" id="UP000298030">
    <property type="component" value="Unassembled WGS sequence"/>
</dbReference>
<protein>
    <submittedName>
        <fullName evidence="2">Uncharacterized protein</fullName>
    </submittedName>
</protein>
<organism evidence="2 3">
    <name type="scientific">Coprinellus micaceus</name>
    <name type="common">Glistening ink-cap mushroom</name>
    <name type="synonym">Coprinus micaceus</name>
    <dbReference type="NCBI Taxonomy" id="71717"/>
    <lineage>
        <taxon>Eukaryota</taxon>
        <taxon>Fungi</taxon>
        <taxon>Dikarya</taxon>
        <taxon>Basidiomycota</taxon>
        <taxon>Agaricomycotina</taxon>
        <taxon>Agaricomycetes</taxon>
        <taxon>Agaricomycetidae</taxon>
        <taxon>Agaricales</taxon>
        <taxon>Agaricineae</taxon>
        <taxon>Psathyrellaceae</taxon>
        <taxon>Coprinellus</taxon>
    </lineage>
</organism>
<evidence type="ECO:0000313" key="3">
    <source>
        <dbReference type="Proteomes" id="UP000298030"/>
    </source>
</evidence>
<dbReference type="OrthoDB" id="3226250at2759"/>
<proteinExistence type="predicted"/>
<gene>
    <name evidence="2" type="ORF">FA13DRAFT_1435898</name>
</gene>
<accession>A0A4Y7TND3</accession>